<dbReference type="Gene3D" id="3.40.710.10">
    <property type="entry name" value="DD-peptidase/beta-lactamase superfamily"/>
    <property type="match status" value="1"/>
</dbReference>
<dbReference type="GO" id="GO:0009252">
    <property type="term" value="P:peptidoglycan biosynthetic process"/>
    <property type="evidence" value="ECO:0007669"/>
    <property type="project" value="TreeGrafter"/>
</dbReference>
<evidence type="ECO:0000256" key="1">
    <source>
        <dbReference type="ARBA" id="ARBA00022676"/>
    </source>
</evidence>
<accession>A0A524RW40</accession>
<dbReference type="GO" id="GO:0008658">
    <property type="term" value="F:penicillin binding"/>
    <property type="evidence" value="ECO:0007669"/>
    <property type="project" value="InterPro"/>
</dbReference>
<name>A0A524RW40_9CHRO</name>
<dbReference type="InterPro" id="IPR050396">
    <property type="entry name" value="Glycosyltr_51/Transpeptidase"/>
</dbReference>
<protein>
    <recommendedName>
        <fullName evidence="4">Penicillin-binding protein transpeptidase domain-containing protein</fullName>
    </recommendedName>
</protein>
<dbReference type="InterPro" id="IPR012338">
    <property type="entry name" value="Beta-lactam/transpept-like"/>
</dbReference>
<evidence type="ECO:0000313" key="5">
    <source>
        <dbReference type="EMBL" id="TGH27289.1"/>
    </source>
</evidence>
<dbReference type="AlphaFoldDB" id="A0A524RW40"/>
<dbReference type="Pfam" id="PF00905">
    <property type="entry name" value="Transpeptidase"/>
    <property type="match status" value="1"/>
</dbReference>
<dbReference type="InterPro" id="IPR001460">
    <property type="entry name" value="PCN-bd_Tpept"/>
</dbReference>
<dbReference type="Proteomes" id="UP000315454">
    <property type="component" value="Unassembled WGS sequence"/>
</dbReference>
<dbReference type="PANTHER" id="PTHR32282:SF33">
    <property type="entry name" value="PEPTIDOGLYCAN GLYCOSYLTRANSFERASE"/>
    <property type="match status" value="1"/>
</dbReference>
<organism evidence="5 6">
    <name type="scientific">Aphanocapsa feldmannii 277cI</name>
    <dbReference type="NCBI Taxonomy" id="2507554"/>
    <lineage>
        <taxon>Bacteria</taxon>
        <taxon>Bacillati</taxon>
        <taxon>Cyanobacteriota</taxon>
        <taxon>Cyanophyceae</taxon>
        <taxon>Oscillatoriophycideae</taxon>
        <taxon>Chroococcales</taxon>
        <taxon>Microcystaceae</taxon>
        <taxon>Aphanocapsa</taxon>
    </lineage>
</organism>
<proteinExistence type="predicted"/>
<keyword evidence="2" id="KW-0808">Transferase</keyword>
<reference evidence="5 6" key="1">
    <citation type="journal article" date="2019" name="mSystems">
        <title>Life at home and on the roam: Genomic adaptions reflect the dual lifestyle of an intracellular, facultative symbiont.</title>
        <authorList>
            <person name="Burgsdorf I."/>
        </authorList>
    </citation>
    <scope>NUCLEOTIDE SEQUENCE [LARGE SCALE GENOMIC DNA]</scope>
    <source>
        <strain evidence="5">277cI</strain>
    </source>
</reference>
<feature type="compositionally biased region" description="Low complexity" evidence="3">
    <location>
        <begin position="378"/>
        <end position="392"/>
    </location>
</feature>
<sequence length="415" mass="44363">MIREHRPSDDIQGALVTLEPGTGYVRALVGGTDFRDSQFNRAIQAHRSPGSTFKLFVYLAGLQVGMGPDTLFRDARVCFGTYCPRNFGNRYAGTITMADALRRSLNTVAVQIAAHVGIDKVLDVARDLGVTSGLEPYFPVALGASGQTVLEMTGAYAAVANGGVYMPPTPFLRINSVDGQLLWSHERDGEQGRRVLDRDIAETMNQMLKGVVSDGTGQAAQLPGREVVGKSGTSEGAKDLWFVGSIPQLTTGMWFGYDDNRPTRMNSGVTSEAWRDYMEPITGDLMVRTFPRPSSKVKVVQRLPTLPAQVGVSAVQADQPAGDPAATLDQPPAGLDDRVGPPFIQPAIPDLGAMPSRFRGFPMPEEMDGLSDNPQAITPSAPTEPGGAAAEPVLAEPDRPDPDQPSADPDDLASE</sequence>
<keyword evidence="1" id="KW-0328">Glycosyltransferase</keyword>
<gene>
    <name evidence="5" type="ORF">ERJ68_01360</name>
</gene>
<evidence type="ECO:0000313" key="6">
    <source>
        <dbReference type="Proteomes" id="UP000315454"/>
    </source>
</evidence>
<dbReference type="GO" id="GO:0008955">
    <property type="term" value="F:peptidoglycan glycosyltransferase activity"/>
    <property type="evidence" value="ECO:0007669"/>
    <property type="project" value="TreeGrafter"/>
</dbReference>
<comment type="caution">
    <text evidence="5">The sequence shown here is derived from an EMBL/GenBank/DDBJ whole genome shotgun (WGS) entry which is preliminary data.</text>
</comment>
<dbReference type="EMBL" id="SRMN01000012">
    <property type="protein sequence ID" value="TGH27289.1"/>
    <property type="molecule type" value="Genomic_DNA"/>
</dbReference>
<evidence type="ECO:0000256" key="2">
    <source>
        <dbReference type="ARBA" id="ARBA00022679"/>
    </source>
</evidence>
<feature type="domain" description="Penicillin-binding protein transpeptidase" evidence="4">
    <location>
        <begin position="13"/>
        <end position="250"/>
    </location>
</feature>
<feature type="region of interest" description="Disordered" evidence="3">
    <location>
        <begin position="359"/>
        <end position="415"/>
    </location>
</feature>
<evidence type="ECO:0000259" key="4">
    <source>
        <dbReference type="Pfam" id="PF00905"/>
    </source>
</evidence>
<dbReference type="PANTHER" id="PTHR32282">
    <property type="entry name" value="BINDING PROTEIN TRANSPEPTIDASE, PUTATIVE-RELATED"/>
    <property type="match status" value="1"/>
</dbReference>
<evidence type="ECO:0000256" key="3">
    <source>
        <dbReference type="SAM" id="MobiDB-lite"/>
    </source>
</evidence>
<dbReference type="SUPFAM" id="SSF56601">
    <property type="entry name" value="beta-lactamase/transpeptidase-like"/>
    <property type="match status" value="1"/>
</dbReference>
<dbReference type="GO" id="GO:0030288">
    <property type="term" value="C:outer membrane-bounded periplasmic space"/>
    <property type="evidence" value="ECO:0007669"/>
    <property type="project" value="TreeGrafter"/>
</dbReference>